<dbReference type="EC" id="4.2.1.46" evidence="2"/>
<name>A0A6J4TE36_9ACTN</name>
<sequence>GGNGRGGAHLSGDRRRRVYRVTPDGRAARGRQPGGLAGRPLDRPDGERRPPPRPPRLRVRARRHHRRGRRGRAHGEGRRRRASGGLRRGQADPGAARAHHREQRNGHGDHPEGGEAPRAQGAHSEHLGGLRQGAQDPLQRGGRRRARRDLQEPLGLRRLEDDGRVLRARLPRGVRPAGRPLPALQHRGPAPDGPLRDGRAAPRAPGFGGGADHRLRRRHPAPVLLRRRRRLARDSRPRGPPGRPRARLQRGQHRRGHHQGASRAHKADDRQHLRDSPRPLLHGVPRPRLRGHGAPQAGHPPRGGPPRLEARAGIGRHPGARHLLRPRATRGLRGKPV</sequence>
<feature type="compositionally biased region" description="Basic and acidic residues" evidence="1">
    <location>
        <begin position="148"/>
        <end position="165"/>
    </location>
</feature>
<accession>A0A6J4TE36</accession>
<feature type="compositionally biased region" description="Basic residues" evidence="1">
    <location>
        <begin position="244"/>
        <end position="264"/>
    </location>
</feature>
<feature type="compositionally biased region" description="Basic residues" evidence="1">
    <location>
        <begin position="214"/>
        <end position="231"/>
    </location>
</feature>
<feature type="compositionally biased region" description="Basic residues" evidence="1">
    <location>
        <begin position="55"/>
        <end position="82"/>
    </location>
</feature>
<proteinExistence type="predicted"/>
<dbReference type="AlphaFoldDB" id="A0A6J4TE36"/>
<evidence type="ECO:0000256" key="1">
    <source>
        <dbReference type="SAM" id="MobiDB-lite"/>
    </source>
</evidence>
<dbReference type="GO" id="GO:0008460">
    <property type="term" value="F:dTDP-glucose 4,6-dehydratase activity"/>
    <property type="evidence" value="ECO:0007669"/>
    <property type="project" value="UniProtKB-EC"/>
</dbReference>
<feature type="compositionally biased region" description="Basic residues" evidence="1">
    <location>
        <begin position="318"/>
        <end position="337"/>
    </location>
</feature>
<feature type="non-terminal residue" evidence="2">
    <location>
        <position position="1"/>
    </location>
</feature>
<feature type="compositionally biased region" description="Basic and acidic residues" evidence="1">
    <location>
        <begin position="265"/>
        <end position="277"/>
    </location>
</feature>
<gene>
    <name evidence="2" type="ORF">AVDCRST_MAG05-3601</name>
</gene>
<evidence type="ECO:0000313" key="2">
    <source>
        <dbReference type="EMBL" id="CAA9520828.1"/>
    </source>
</evidence>
<feature type="compositionally biased region" description="Basic and acidic residues" evidence="1">
    <location>
        <begin position="40"/>
        <end position="50"/>
    </location>
</feature>
<feature type="non-terminal residue" evidence="2">
    <location>
        <position position="337"/>
    </location>
</feature>
<organism evidence="2">
    <name type="scientific">uncultured Rubrobacteraceae bacterium</name>
    <dbReference type="NCBI Taxonomy" id="349277"/>
    <lineage>
        <taxon>Bacteria</taxon>
        <taxon>Bacillati</taxon>
        <taxon>Actinomycetota</taxon>
        <taxon>Rubrobacteria</taxon>
        <taxon>Rubrobacterales</taxon>
        <taxon>Rubrobacteraceae</taxon>
        <taxon>environmental samples</taxon>
    </lineage>
</organism>
<feature type="compositionally biased region" description="Basic and acidic residues" evidence="1">
    <location>
        <begin position="103"/>
        <end position="115"/>
    </location>
</feature>
<protein>
    <submittedName>
        <fullName evidence="2">dTDP-glucose 4,6-dehydratase</fullName>
        <ecNumber evidence="2">4.2.1.46</ecNumber>
    </submittedName>
</protein>
<feature type="region of interest" description="Disordered" evidence="1">
    <location>
        <begin position="1"/>
        <end position="337"/>
    </location>
</feature>
<keyword evidence="2" id="KW-0456">Lyase</keyword>
<reference evidence="2" key="1">
    <citation type="submission" date="2020-02" db="EMBL/GenBank/DDBJ databases">
        <authorList>
            <person name="Meier V. D."/>
        </authorList>
    </citation>
    <scope>NUCLEOTIDE SEQUENCE</scope>
    <source>
        <strain evidence="2">AVDCRST_MAG05</strain>
    </source>
</reference>
<dbReference type="EMBL" id="CADCVM010000399">
    <property type="protein sequence ID" value="CAA9520828.1"/>
    <property type="molecule type" value="Genomic_DNA"/>
</dbReference>